<keyword evidence="1" id="KW-1133">Transmembrane helix</keyword>
<comment type="caution">
    <text evidence="2">The sequence shown here is derived from an EMBL/GenBank/DDBJ whole genome shotgun (WGS) entry which is preliminary data.</text>
</comment>
<keyword evidence="1" id="KW-0472">Membrane</keyword>
<accession>A0A494YSM6</accession>
<dbReference type="EMBL" id="RBZO01000039">
    <property type="protein sequence ID" value="RKQ12820.1"/>
    <property type="molecule type" value="Genomic_DNA"/>
</dbReference>
<organism evidence="2 3">
    <name type="scientific">Oceanobacillus bengalensis</name>
    <dbReference type="NCBI Taxonomy" id="1435466"/>
    <lineage>
        <taxon>Bacteria</taxon>
        <taxon>Bacillati</taxon>
        <taxon>Bacillota</taxon>
        <taxon>Bacilli</taxon>
        <taxon>Bacillales</taxon>
        <taxon>Bacillaceae</taxon>
        <taxon>Oceanobacillus</taxon>
    </lineage>
</organism>
<evidence type="ECO:0000256" key="1">
    <source>
        <dbReference type="SAM" id="Phobius"/>
    </source>
</evidence>
<dbReference type="RefSeq" id="WP_121134218.1">
    <property type="nucleotide sequence ID" value="NZ_JBHUFK010000056.1"/>
</dbReference>
<feature type="transmembrane region" description="Helical" evidence="1">
    <location>
        <begin position="30"/>
        <end position="50"/>
    </location>
</feature>
<dbReference type="AlphaFoldDB" id="A0A494YSM6"/>
<keyword evidence="1" id="KW-0812">Transmembrane</keyword>
<protein>
    <submittedName>
        <fullName evidence="2">Uncharacterized protein</fullName>
    </submittedName>
</protein>
<keyword evidence="3" id="KW-1185">Reference proteome</keyword>
<dbReference type="Proteomes" id="UP000281813">
    <property type="component" value="Unassembled WGS sequence"/>
</dbReference>
<evidence type="ECO:0000313" key="3">
    <source>
        <dbReference type="Proteomes" id="UP000281813"/>
    </source>
</evidence>
<name>A0A494YSM6_9BACI</name>
<gene>
    <name evidence="2" type="ORF">D8M05_17735</name>
</gene>
<dbReference type="OrthoDB" id="2705056at2"/>
<evidence type="ECO:0000313" key="2">
    <source>
        <dbReference type="EMBL" id="RKQ12820.1"/>
    </source>
</evidence>
<reference evidence="2 3" key="1">
    <citation type="journal article" date="2015" name="Antonie Van Leeuwenhoek">
        <title>Oceanobacillus bengalensis sp. nov., a bacterium isolated from seawater of the Bay of Bengal.</title>
        <authorList>
            <person name="Yongchang O."/>
            <person name="Xiang W."/>
            <person name="Wang G."/>
        </authorList>
    </citation>
    <scope>NUCLEOTIDE SEQUENCE [LARGE SCALE GENOMIC DNA]</scope>
    <source>
        <strain evidence="2 3">MCCC 1K00260</strain>
    </source>
</reference>
<sequence>MKRYLTIIFIFLSVIFIISGIRLDLYWSGIAGWGLAFVCLIFAAYYSKYIPNERKRRKSKL</sequence>
<proteinExistence type="predicted"/>